<dbReference type="GO" id="GO:0003677">
    <property type="term" value="F:DNA binding"/>
    <property type="evidence" value="ECO:0007669"/>
    <property type="project" value="InterPro"/>
</dbReference>
<evidence type="ECO:0000256" key="1">
    <source>
        <dbReference type="SAM" id="MobiDB-lite"/>
    </source>
</evidence>
<protein>
    <submittedName>
        <fullName evidence="2">Uncharacterized protein</fullName>
    </submittedName>
</protein>
<dbReference type="Proteomes" id="UP000634476">
    <property type="component" value="Unassembled WGS sequence"/>
</dbReference>
<feature type="region of interest" description="Disordered" evidence="1">
    <location>
        <begin position="83"/>
        <end position="111"/>
    </location>
</feature>
<name>A0A8J3T2X6_9ACTN</name>
<dbReference type="SUPFAM" id="SSF47413">
    <property type="entry name" value="lambda repressor-like DNA-binding domains"/>
    <property type="match status" value="1"/>
</dbReference>
<reference evidence="2" key="1">
    <citation type="submission" date="2021-01" db="EMBL/GenBank/DDBJ databases">
        <title>Whole genome shotgun sequence of Planobispora takensis NBRC 109077.</title>
        <authorList>
            <person name="Komaki H."/>
            <person name="Tamura T."/>
        </authorList>
    </citation>
    <scope>NUCLEOTIDE SEQUENCE</scope>
    <source>
        <strain evidence="2">NBRC 109077</strain>
    </source>
</reference>
<evidence type="ECO:0000313" key="3">
    <source>
        <dbReference type="Proteomes" id="UP000634476"/>
    </source>
</evidence>
<accession>A0A8J3T2X6</accession>
<gene>
    <name evidence="2" type="ORF">Pta02_73320</name>
</gene>
<keyword evidence="3" id="KW-1185">Reference proteome</keyword>
<evidence type="ECO:0000313" key="2">
    <source>
        <dbReference type="EMBL" id="GII05324.1"/>
    </source>
</evidence>
<comment type="caution">
    <text evidence="2">The sequence shown here is derived from an EMBL/GenBank/DDBJ whole genome shotgun (WGS) entry which is preliminary data.</text>
</comment>
<dbReference type="AlphaFoldDB" id="A0A8J3T2X6"/>
<sequence length="111" mass="11516">MGNPDQPDPTAGATARQSFKAELIRLKRGSPQTYESLAEITYLSDSSVHRYFTGETLPSSADVVRKLAVALGGGPDGLVSRHMAAKGGRGDPERQTVGLPPGAGPADGRGI</sequence>
<dbReference type="InterPro" id="IPR010982">
    <property type="entry name" value="Lambda_DNA-bd_dom_sf"/>
</dbReference>
<proteinExistence type="predicted"/>
<organism evidence="2 3">
    <name type="scientific">Planobispora takensis</name>
    <dbReference type="NCBI Taxonomy" id="1367882"/>
    <lineage>
        <taxon>Bacteria</taxon>
        <taxon>Bacillati</taxon>
        <taxon>Actinomycetota</taxon>
        <taxon>Actinomycetes</taxon>
        <taxon>Streptosporangiales</taxon>
        <taxon>Streptosporangiaceae</taxon>
        <taxon>Planobispora</taxon>
    </lineage>
</organism>
<dbReference type="EMBL" id="BOOK01000066">
    <property type="protein sequence ID" value="GII05324.1"/>
    <property type="molecule type" value="Genomic_DNA"/>
</dbReference>